<dbReference type="PANTHER" id="PTHR31343:SF3">
    <property type="entry name" value="DUF789 DOMAIN-CONTAINING PROTEIN"/>
    <property type="match status" value="1"/>
</dbReference>
<sequence length="317" mass="36319">MEAFSQWDFPISNHSNLQCFLKCTTPTVEKRMKTCNGEAKKDLNEGFKLSELWQCFTEWSAYGVAVPILLNNGDRVIQYYSPSLSALQLYTTKPFPSSSDDHQINLKFRGRDKMNKTASNNNSSCLGSNATTRDGDDSCHKMTTRKCGYLYYQYNETTSPYDRVPFNEKISELSKQYSGLVDLHSKDLSPYSWMAIAWYPVYQVPGATNVKELSACFLTYHPLSSLSLGSQNIRLESEKVDGKRSGMSMREEICLPPFAMITYKMFGTLWISPDTSDFDFVLCQRNAASYWLKQLQFHHHDFNFMSRQFQNSASCPP</sequence>
<dbReference type="InterPro" id="IPR008507">
    <property type="entry name" value="DUF789"/>
</dbReference>
<protein>
    <submittedName>
        <fullName evidence="1">Uncharacterized protein</fullName>
    </submittedName>
</protein>
<keyword evidence="2" id="KW-1185">Reference proteome</keyword>
<dbReference type="PANTHER" id="PTHR31343">
    <property type="entry name" value="T15D22.8"/>
    <property type="match status" value="1"/>
</dbReference>
<dbReference type="AlphaFoldDB" id="A0A9W7J7J9"/>
<dbReference type="EMBL" id="BSYR01000046">
    <property type="protein sequence ID" value="GMJ06749.1"/>
    <property type="molecule type" value="Genomic_DNA"/>
</dbReference>
<evidence type="ECO:0000313" key="1">
    <source>
        <dbReference type="EMBL" id="GMJ06749.1"/>
    </source>
</evidence>
<organism evidence="1 2">
    <name type="scientific">Hibiscus trionum</name>
    <name type="common">Flower of an hour</name>
    <dbReference type="NCBI Taxonomy" id="183268"/>
    <lineage>
        <taxon>Eukaryota</taxon>
        <taxon>Viridiplantae</taxon>
        <taxon>Streptophyta</taxon>
        <taxon>Embryophyta</taxon>
        <taxon>Tracheophyta</taxon>
        <taxon>Spermatophyta</taxon>
        <taxon>Magnoliopsida</taxon>
        <taxon>eudicotyledons</taxon>
        <taxon>Gunneridae</taxon>
        <taxon>Pentapetalae</taxon>
        <taxon>rosids</taxon>
        <taxon>malvids</taxon>
        <taxon>Malvales</taxon>
        <taxon>Malvaceae</taxon>
        <taxon>Malvoideae</taxon>
        <taxon>Hibiscus</taxon>
    </lineage>
</organism>
<name>A0A9W7J7J9_HIBTR</name>
<gene>
    <name evidence="1" type="ORF">HRI_004344100</name>
</gene>
<dbReference type="Pfam" id="PF05623">
    <property type="entry name" value="DUF789"/>
    <property type="match status" value="1"/>
</dbReference>
<evidence type="ECO:0000313" key="2">
    <source>
        <dbReference type="Proteomes" id="UP001165190"/>
    </source>
</evidence>
<comment type="caution">
    <text evidence="1">The sequence shown here is derived from an EMBL/GenBank/DDBJ whole genome shotgun (WGS) entry which is preliminary data.</text>
</comment>
<accession>A0A9W7J7J9</accession>
<reference evidence="1" key="1">
    <citation type="submission" date="2023-05" db="EMBL/GenBank/DDBJ databases">
        <title>Genome and transcriptome analyses reveal genes involved in the formation of fine ridges on petal epidermal cells in Hibiscus trionum.</title>
        <authorList>
            <person name="Koshimizu S."/>
            <person name="Masuda S."/>
            <person name="Ishii T."/>
            <person name="Shirasu K."/>
            <person name="Hoshino A."/>
            <person name="Arita M."/>
        </authorList>
    </citation>
    <scope>NUCLEOTIDE SEQUENCE</scope>
    <source>
        <strain evidence="1">Hamamatsu line</strain>
    </source>
</reference>
<dbReference type="Proteomes" id="UP001165190">
    <property type="component" value="Unassembled WGS sequence"/>
</dbReference>
<dbReference type="OrthoDB" id="961145at2759"/>
<proteinExistence type="predicted"/>